<name>G5IBK5_9FIRM</name>
<dbReference type="Proteomes" id="UP000005384">
    <property type="component" value="Unassembled WGS sequence"/>
</dbReference>
<evidence type="ECO:0000256" key="2">
    <source>
        <dbReference type="SAM" id="SignalP"/>
    </source>
</evidence>
<proteinExistence type="predicted"/>
<keyword evidence="4" id="KW-1185">Reference proteome</keyword>
<sequence length="749" mass="83320">MKKRLAAVITALAFLGALLIQEGLAVPEIENLSDAVCVGAGEMIYVAGYGPTSEGVYGIGDGGEILEYRAYGPSEWGGKRQVIELCADENGLYQVMEIRNAGNRQLQGYRLLGTDLESGEMFLQVEIGPEVFSAVTDLAVEDGKPIVSGITGDGQHLAGYLAGEDEGEELTLLYLQPVLAGDKAADSLYFGKTIFLRTETGRIGKYTDYGYVDIRQEERPAEGNFLIRGEQGVLSYEKDLGRALPVSRGAAAGFGIPDNVTARAGYLEADGRFLFLGTRRDGARVFCYQMGDSCLEYQSLVPSLGLRFRFSIPYLPRTIGGTAVVWLVLLGVWWIYGKSGKISLKLSFTCFAAAFFLMMWWLWLLKSGGHSKAQLRLLFATGGITSGLLAALLFVWVEYITMPLRNLKRYMDRISSGNYQIQKKVRSNDEVSAVWFSVTGLCQSLEEQRYRGRQLIKSYYRFVPRDINRVFEKDSIVELEAGEVRKVEGMVGLISVLNREEIRENLRDEEYMEMIKSLFQLITETVENHGGILASGEFDLSGIKVLFLGETDEAIAFGLDLLARCRERSRNGCENPELFFLIHRTGYLYGLAGDGEQSLPFFVSGEMEVLSAKAREFHGTGAGMVMTGEALEGASEKPENRYIGYFQLPDGGTRCELYEVFGACPEPVRVAKRQLAEKWKEGLELYYKNDFYLARNIFLAVVKECPQDGIAKWYLFASEHYFNSGVEDGVDYSLFKVFEETGGGHGFPV</sequence>
<dbReference type="AlphaFoldDB" id="G5IBK5"/>
<keyword evidence="1" id="KW-1133">Transmembrane helix</keyword>
<dbReference type="RefSeq" id="WP_006778769.1">
    <property type="nucleotide sequence ID" value="NZ_CP040506.1"/>
</dbReference>
<gene>
    <name evidence="3" type="ORF">HMPREF9473_00783</name>
</gene>
<comment type="caution">
    <text evidence="3">The sequence shown here is derived from an EMBL/GenBank/DDBJ whole genome shotgun (WGS) entry which is preliminary data.</text>
</comment>
<accession>G5IBK5</accession>
<protein>
    <recommendedName>
        <fullName evidence="5">Guanylate cyclase domain-containing protein</fullName>
    </recommendedName>
</protein>
<dbReference type="Gene3D" id="6.10.340.10">
    <property type="match status" value="1"/>
</dbReference>
<feature type="transmembrane region" description="Helical" evidence="1">
    <location>
        <begin position="348"/>
        <end position="365"/>
    </location>
</feature>
<keyword evidence="1" id="KW-0472">Membrane</keyword>
<keyword evidence="2" id="KW-0732">Signal</keyword>
<dbReference type="SUPFAM" id="SSF158472">
    <property type="entry name" value="HAMP domain-like"/>
    <property type="match status" value="1"/>
</dbReference>
<dbReference type="CDD" id="cd06225">
    <property type="entry name" value="HAMP"/>
    <property type="match status" value="1"/>
</dbReference>
<evidence type="ECO:0000256" key="1">
    <source>
        <dbReference type="SAM" id="Phobius"/>
    </source>
</evidence>
<dbReference type="OrthoDB" id="1993691at2"/>
<keyword evidence="1" id="KW-0812">Transmembrane</keyword>
<evidence type="ECO:0008006" key="5">
    <source>
        <dbReference type="Google" id="ProtNLM"/>
    </source>
</evidence>
<dbReference type="EMBL" id="ADLN01000006">
    <property type="protein sequence ID" value="EHI61168.1"/>
    <property type="molecule type" value="Genomic_DNA"/>
</dbReference>
<organism evidence="3 4">
    <name type="scientific">Hungatella hathewayi WAL-18680</name>
    <dbReference type="NCBI Taxonomy" id="742737"/>
    <lineage>
        <taxon>Bacteria</taxon>
        <taxon>Bacillati</taxon>
        <taxon>Bacillota</taxon>
        <taxon>Clostridia</taxon>
        <taxon>Lachnospirales</taxon>
        <taxon>Lachnospiraceae</taxon>
        <taxon>Hungatella</taxon>
    </lineage>
</organism>
<dbReference type="PATRIC" id="fig|742737.3.peg.778"/>
<evidence type="ECO:0000313" key="3">
    <source>
        <dbReference type="EMBL" id="EHI61168.1"/>
    </source>
</evidence>
<evidence type="ECO:0000313" key="4">
    <source>
        <dbReference type="Proteomes" id="UP000005384"/>
    </source>
</evidence>
<reference evidence="3 4" key="1">
    <citation type="submission" date="2011-08" db="EMBL/GenBank/DDBJ databases">
        <title>The Genome Sequence of Clostridium hathewayi WAL-18680.</title>
        <authorList>
            <consortium name="The Broad Institute Genome Sequencing Platform"/>
            <person name="Earl A."/>
            <person name="Ward D."/>
            <person name="Feldgarden M."/>
            <person name="Gevers D."/>
            <person name="Finegold S.M."/>
            <person name="Summanen P.H."/>
            <person name="Molitoris D.R."/>
            <person name="Song M."/>
            <person name="Daigneault M."/>
            <person name="Allen-Vercoe E."/>
            <person name="Young S.K."/>
            <person name="Zeng Q."/>
            <person name="Gargeya S."/>
            <person name="Fitzgerald M."/>
            <person name="Haas B."/>
            <person name="Abouelleil A."/>
            <person name="Alvarado L."/>
            <person name="Arachchi H.M."/>
            <person name="Berlin A."/>
            <person name="Brown A."/>
            <person name="Chapman S.B."/>
            <person name="Chen Z."/>
            <person name="Dunbar C."/>
            <person name="Freedman E."/>
            <person name="Gearin G."/>
            <person name="Gellesch M."/>
            <person name="Goldberg J."/>
            <person name="Griggs A."/>
            <person name="Gujja S."/>
            <person name="Heiman D."/>
            <person name="Howarth C."/>
            <person name="Larson L."/>
            <person name="Lui A."/>
            <person name="MacDonald P.J.P."/>
            <person name="Montmayeur A."/>
            <person name="Murphy C."/>
            <person name="Neiman D."/>
            <person name="Pearson M."/>
            <person name="Priest M."/>
            <person name="Roberts A."/>
            <person name="Saif S."/>
            <person name="Shea T."/>
            <person name="Shenoy N."/>
            <person name="Sisk P."/>
            <person name="Stolte C."/>
            <person name="Sykes S."/>
            <person name="Wortman J."/>
            <person name="Nusbaum C."/>
            <person name="Birren B."/>
        </authorList>
    </citation>
    <scope>NUCLEOTIDE SEQUENCE [LARGE SCALE GENOMIC DNA]</scope>
    <source>
        <strain evidence="3 4">WAL-18680</strain>
    </source>
</reference>
<feature type="transmembrane region" description="Helical" evidence="1">
    <location>
        <begin position="377"/>
        <end position="401"/>
    </location>
</feature>
<feature type="chain" id="PRO_5039293511" description="Guanylate cyclase domain-containing protein" evidence="2">
    <location>
        <begin position="26"/>
        <end position="749"/>
    </location>
</feature>
<feature type="transmembrane region" description="Helical" evidence="1">
    <location>
        <begin position="314"/>
        <end position="336"/>
    </location>
</feature>
<dbReference type="HOGENOM" id="CLU_371231_0_0_9"/>
<feature type="signal peptide" evidence="2">
    <location>
        <begin position="1"/>
        <end position="25"/>
    </location>
</feature>